<dbReference type="InterPro" id="IPR052929">
    <property type="entry name" value="RNase_H-like_EbsB-rel"/>
</dbReference>
<sequence length="189" mass="20655">MGIYEWAVHFLYDFRSANKKEGLGSTKHMVPQCWKVPHARVFKINTDAALNTQQKVSGIGLVIRDCNGHNFGVCYRPEIAEAMAILRGLQLALKTGLVSASLESDALTVVNMIGTNTVPGSDVGVIIYDILGVLGDSCFSSITFVPRLANKVAHSLAKPTLVYKGEFVWLRDCPLYLESLVLDDIPSSL</sequence>
<feature type="domain" description="RNase H type-1" evidence="1">
    <location>
        <begin position="45"/>
        <end position="158"/>
    </location>
</feature>
<protein>
    <recommendedName>
        <fullName evidence="1">RNase H type-1 domain-containing protein</fullName>
    </recommendedName>
</protein>
<proteinExistence type="predicted"/>
<dbReference type="InterPro" id="IPR036397">
    <property type="entry name" value="RNaseH_sf"/>
</dbReference>
<reference evidence="2" key="1">
    <citation type="journal article" date="2023" name="Plant J.">
        <title>Genome sequences and population genomics provide insights into the demographic history, inbreeding, and mutation load of two 'living fossil' tree species of Dipteronia.</title>
        <authorList>
            <person name="Feng Y."/>
            <person name="Comes H.P."/>
            <person name="Chen J."/>
            <person name="Zhu S."/>
            <person name="Lu R."/>
            <person name="Zhang X."/>
            <person name="Li P."/>
            <person name="Qiu J."/>
            <person name="Olsen K.M."/>
            <person name="Qiu Y."/>
        </authorList>
    </citation>
    <scope>NUCLEOTIDE SEQUENCE</scope>
    <source>
        <strain evidence="2">KIB01</strain>
    </source>
</reference>
<name>A0AAD9XJ10_9ROSI</name>
<dbReference type="SUPFAM" id="SSF53098">
    <property type="entry name" value="Ribonuclease H-like"/>
    <property type="match status" value="1"/>
</dbReference>
<dbReference type="PANTHER" id="PTHR47074:SF79">
    <property type="entry name" value="PUTATIVE-RELATED"/>
    <property type="match status" value="1"/>
</dbReference>
<dbReference type="EMBL" id="JANJYI010000002">
    <property type="protein sequence ID" value="KAK2659903.1"/>
    <property type="molecule type" value="Genomic_DNA"/>
</dbReference>
<dbReference type="InterPro" id="IPR044730">
    <property type="entry name" value="RNase_H-like_dom_plant"/>
</dbReference>
<evidence type="ECO:0000313" key="3">
    <source>
        <dbReference type="Proteomes" id="UP001280121"/>
    </source>
</evidence>
<evidence type="ECO:0000259" key="1">
    <source>
        <dbReference type="Pfam" id="PF13456"/>
    </source>
</evidence>
<organism evidence="2 3">
    <name type="scientific">Dipteronia dyeriana</name>
    <dbReference type="NCBI Taxonomy" id="168575"/>
    <lineage>
        <taxon>Eukaryota</taxon>
        <taxon>Viridiplantae</taxon>
        <taxon>Streptophyta</taxon>
        <taxon>Embryophyta</taxon>
        <taxon>Tracheophyta</taxon>
        <taxon>Spermatophyta</taxon>
        <taxon>Magnoliopsida</taxon>
        <taxon>eudicotyledons</taxon>
        <taxon>Gunneridae</taxon>
        <taxon>Pentapetalae</taxon>
        <taxon>rosids</taxon>
        <taxon>malvids</taxon>
        <taxon>Sapindales</taxon>
        <taxon>Sapindaceae</taxon>
        <taxon>Hippocastanoideae</taxon>
        <taxon>Acereae</taxon>
        <taxon>Dipteronia</taxon>
    </lineage>
</organism>
<dbReference type="Proteomes" id="UP001280121">
    <property type="component" value="Unassembled WGS sequence"/>
</dbReference>
<dbReference type="CDD" id="cd06222">
    <property type="entry name" value="RNase_H_like"/>
    <property type="match status" value="1"/>
</dbReference>
<dbReference type="Pfam" id="PF13456">
    <property type="entry name" value="RVT_3"/>
    <property type="match status" value="1"/>
</dbReference>
<dbReference type="InterPro" id="IPR012337">
    <property type="entry name" value="RNaseH-like_sf"/>
</dbReference>
<keyword evidence="3" id="KW-1185">Reference proteome</keyword>
<evidence type="ECO:0000313" key="2">
    <source>
        <dbReference type="EMBL" id="KAK2659903.1"/>
    </source>
</evidence>
<dbReference type="PANTHER" id="PTHR47074">
    <property type="entry name" value="BNAC02G40300D PROTEIN"/>
    <property type="match status" value="1"/>
</dbReference>
<dbReference type="InterPro" id="IPR002156">
    <property type="entry name" value="RNaseH_domain"/>
</dbReference>
<dbReference type="AlphaFoldDB" id="A0AAD9XJ10"/>
<dbReference type="GO" id="GO:0003676">
    <property type="term" value="F:nucleic acid binding"/>
    <property type="evidence" value="ECO:0007669"/>
    <property type="project" value="InterPro"/>
</dbReference>
<dbReference type="Gene3D" id="3.30.420.10">
    <property type="entry name" value="Ribonuclease H-like superfamily/Ribonuclease H"/>
    <property type="match status" value="1"/>
</dbReference>
<dbReference type="GO" id="GO:0004523">
    <property type="term" value="F:RNA-DNA hybrid ribonuclease activity"/>
    <property type="evidence" value="ECO:0007669"/>
    <property type="project" value="InterPro"/>
</dbReference>
<comment type="caution">
    <text evidence="2">The sequence shown here is derived from an EMBL/GenBank/DDBJ whole genome shotgun (WGS) entry which is preliminary data.</text>
</comment>
<gene>
    <name evidence="2" type="ORF">Ddye_006436</name>
</gene>
<accession>A0AAD9XJ10</accession>